<evidence type="ECO:0000313" key="3">
    <source>
        <dbReference type="EMBL" id="KAB8202637.1"/>
    </source>
</evidence>
<proteinExistence type="predicted"/>
<feature type="domain" description="NADP-dependent oxidoreductase" evidence="2">
    <location>
        <begin position="92"/>
        <end position="350"/>
    </location>
</feature>
<reference evidence="3 4" key="1">
    <citation type="submission" date="2019-04" db="EMBL/GenBank/DDBJ databases">
        <title>Fungal friends and foes A comparative genomics study of 23 Aspergillus species from section Flavi.</title>
        <authorList>
            <consortium name="DOE Joint Genome Institute"/>
            <person name="Kjaerbolling I."/>
            <person name="Vesth T.C."/>
            <person name="Frisvad J.C."/>
            <person name="Nybo J.L."/>
            <person name="Theobald S."/>
            <person name="Kildgaard S."/>
            <person name="Petersen T.I."/>
            <person name="Kuo A."/>
            <person name="Sato A."/>
            <person name="Lyhne E.K."/>
            <person name="Kogle M.E."/>
            <person name="Wiebenga A."/>
            <person name="Kun R.S."/>
            <person name="Lubbers R.J."/>
            <person name="Makela M.R."/>
            <person name="Barry K."/>
            <person name="Chovatia M."/>
            <person name="Clum A."/>
            <person name="Daum C."/>
            <person name="Haridas S."/>
            <person name="He G."/>
            <person name="LaButti K."/>
            <person name="Lipzen A."/>
            <person name="Mondo S."/>
            <person name="Pangilinan J."/>
            <person name="Riley R."/>
            <person name="Salamov A."/>
            <person name="Simmons B.A."/>
            <person name="Magnuson J.K."/>
            <person name="Henrissat B."/>
            <person name="Mortensen U.H."/>
            <person name="Larsen T.O."/>
            <person name="De vries R.P."/>
            <person name="Grigoriev I.V."/>
            <person name="Machida M."/>
            <person name="Baker S.E."/>
            <person name="Andersen M.R."/>
        </authorList>
    </citation>
    <scope>NUCLEOTIDE SEQUENCE [LARGE SCALE GENOMIC DNA]</scope>
    <source>
        <strain evidence="3 4">CBS 117618</strain>
    </source>
</reference>
<dbReference type="Pfam" id="PF00248">
    <property type="entry name" value="Aldo_ket_red"/>
    <property type="match status" value="1"/>
</dbReference>
<gene>
    <name evidence="3" type="ORF">BDV34DRAFT_236815</name>
</gene>
<organism evidence="3 4">
    <name type="scientific">Aspergillus parasiticus</name>
    <dbReference type="NCBI Taxonomy" id="5067"/>
    <lineage>
        <taxon>Eukaryota</taxon>
        <taxon>Fungi</taxon>
        <taxon>Dikarya</taxon>
        <taxon>Ascomycota</taxon>
        <taxon>Pezizomycotina</taxon>
        <taxon>Eurotiomycetes</taxon>
        <taxon>Eurotiomycetidae</taxon>
        <taxon>Eurotiales</taxon>
        <taxon>Aspergillaceae</taxon>
        <taxon>Aspergillus</taxon>
        <taxon>Aspergillus subgen. Circumdati</taxon>
    </lineage>
</organism>
<dbReference type="EMBL" id="ML735001">
    <property type="protein sequence ID" value="KAB8202637.1"/>
    <property type="molecule type" value="Genomic_DNA"/>
</dbReference>
<dbReference type="InterPro" id="IPR023210">
    <property type="entry name" value="NADP_OxRdtase_dom"/>
</dbReference>
<dbReference type="Proteomes" id="UP000326532">
    <property type="component" value="Unassembled WGS sequence"/>
</dbReference>
<keyword evidence="1" id="KW-0560">Oxidoreductase</keyword>
<dbReference type="InterPro" id="IPR036812">
    <property type="entry name" value="NAD(P)_OxRdtase_dom_sf"/>
</dbReference>
<evidence type="ECO:0000256" key="1">
    <source>
        <dbReference type="ARBA" id="ARBA00023002"/>
    </source>
</evidence>
<dbReference type="GO" id="GO:0005737">
    <property type="term" value="C:cytoplasm"/>
    <property type="evidence" value="ECO:0007669"/>
    <property type="project" value="TreeGrafter"/>
</dbReference>
<protein>
    <submittedName>
        <fullName evidence="3">NADP-dependent oxidoreductase domain-containing protein</fullName>
    </submittedName>
</protein>
<name>A0A5N6DCB3_ASPPA</name>
<dbReference type="PANTHER" id="PTHR43625:SF40">
    <property type="entry name" value="ALDO-KETO REDUCTASE YAKC [NADP(+)]"/>
    <property type="match status" value="1"/>
</dbReference>
<dbReference type="Gene3D" id="3.20.20.100">
    <property type="entry name" value="NADP-dependent oxidoreductase domain"/>
    <property type="match status" value="1"/>
</dbReference>
<evidence type="ECO:0000259" key="2">
    <source>
        <dbReference type="Pfam" id="PF00248"/>
    </source>
</evidence>
<dbReference type="PANTHER" id="PTHR43625">
    <property type="entry name" value="AFLATOXIN B1 ALDEHYDE REDUCTASE"/>
    <property type="match status" value="1"/>
</dbReference>
<accession>A0A5N6DCB3</accession>
<dbReference type="OMA" id="MEYCFAD"/>
<keyword evidence="4" id="KW-1185">Reference proteome</keyword>
<sequence length="376" mass="41288">MFVICTNVTCCRGNTKVSPFEGAHQRNLRSQAYPNQILLKGQLITRPLGKSGPHATPVGLELMGASGMYHIPASDAERLTFLDARTRKVGPDIYGDSEDLLSKWFAANPSKRNDIFLATKSGNPKQDPANLQGTRAINMTPDYCRDALEASLKRLGVPYVDLYYIQRLDRVTPTEKTIEAMVQLKNEGKIKYLGLSECSADPLRRAHAVHQISRVQMEYNPFSLNIESPKHRLLETVRGLGVAIVAYSPLGNGLLSGTLRSTEDFTKPGDMRGGVPRFSDDSFRTNLAKIGEIAKAKGVTPAQLTLAWILAQGEDFFVIPGATKVHQVAENLGSLDIIVTPEEKKVIRQASEKVVGGRFPEATMEYCFADTPALEA</sequence>
<dbReference type="SUPFAM" id="SSF51430">
    <property type="entry name" value="NAD(P)-linked oxidoreductase"/>
    <property type="match status" value="1"/>
</dbReference>
<dbReference type="AlphaFoldDB" id="A0A5N6DCB3"/>
<evidence type="ECO:0000313" key="4">
    <source>
        <dbReference type="Proteomes" id="UP000326532"/>
    </source>
</evidence>
<dbReference type="GO" id="GO:0016491">
    <property type="term" value="F:oxidoreductase activity"/>
    <property type="evidence" value="ECO:0007669"/>
    <property type="project" value="UniProtKB-KW"/>
</dbReference>
<dbReference type="InterPro" id="IPR050791">
    <property type="entry name" value="Aldo-Keto_reductase"/>
</dbReference>
<dbReference type="VEuPathDB" id="FungiDB:BDV34DRAFT_236815"/>